<dbReference type="GO" id="GO:0006355">
    <property type="term" value="P:regulation of DNA-templated transcription"/>
    <property type="evidence" value="ECO:0007669"/>
    <property type="project" value="InterPro"/>
</dbReference>
<dbReference type="EMBL" id="JANBPK010001245">
    <property type="protein sequence ID" value="KAJ2924130.1"/>
    <property type="molecule type" value="Genomic_DNA"/>
</dbReference>
<comment type="caution">
    <text evidence="6">The sequence shown here is derived from an EMBL/GenBank/DDBJ whole genome shotgun (WGS) entry which is preliminary data.</text>
</comment>
<dbReference type="InterPro" id="IPR040168">
    <property type="entry name" value="Not2/3/5"/>
</dbReference>
<name>A0A9W8J452_9AGAR</name>
<proteinExistence type="inferred from homology"/>
<dbReference type="GO" id="GO:0000289">
    <property type="term" value="P:nuclear-transcribed mRNA poly(A) tail shortening"/>
    <property type="evidence" value="ECO:0007669"/>
    <property type="project" value="UniProtKB-ARBA"/>
</dbReference>
<dbReference type="Pfam" id="PF04153">
    <property type="entry name" value="NOT2_3_5_C"/>
    <property type="match status" value="1"/>
</dbReference>
<dbReference type="InterPro" id="IPR038635">
    <property type="entry name" value="CCR4-NOT_su2/3/5_C_sf"/>
</dbReference>
<dbReference type="AlphaFoldDB" id="A0A9W8J452"/>
<evidence type="ECO:0000256" key="1">
    <source>
        <dbReference type="ARBA" id="ARBA00007682"/>
    </source>
</evidence>
<keyword evidence="7" id="KW-1185">Reference proteome</keyword>
<organism evidence="6 7">
    <name type="scientific">Candolleomyces eurysporus</name>
    <dbReference type="NCBI Taxonomy" id="2828524"/>
    <lineage>
        <taxon>Eukaryota</taxon>
        <taxon>Fungi</taxon>
        <taxon>Dikarya</taxon>
        <taxon>Basidiomycota</taxon>
        <taxon>Agaricomycotina</taxon>
        <taxon>Agaricomycetes</taxon>
        <taxon>Agaricomycetidae</taxon>
        <taxon>Agaricales</taxon>
        <taxon>Agaricineae</taxon>
        <taxon>Psathyrellaceae</taxon>
        <taxon>Candolleomyces</taxon>
    </lineage>
</organism>
<evidence type="ECO:0000313" key="7">
    <source>
        <dbReference type="Proteomes" id="UP001140091"/>
    </source>
</evidence>
<gene>
    <name evidence="6" type="ORF">H1R20_g12969</name>
</gene>
<evidence type="ECO:0000259" key="5">
    <source>
        <dbReference type="Pfam" id="PF04153"/>
    </source>
</evidence>
<feature type="domain" description="NOT2/NOT3/NOT5 C-terminal" evidence="5">
    <location>
        <begin position="12"/>
        <end position="136"/>
    </location>
</feature>
<feature type="region of interest" description="Disordered" evidence="4">
    <location>
        <begin position="140"/>
        <end position="166"/>
    </location>
</feature>
<protein>
    <recommendedName>
        <fullName evidence="5">NOT2/NOT3/NOT5 C-terminal domain-containing protein</fullName>
    </recommendedName>
</protein>
<evidence type="ECO:0000313" key="6">
    <source>
        <dbReference type="EMBL" id="KAJ2924130.1"/>
    </source>
</evidence>
<feature type="compositionally biased region" description="Low complexity" evidence="4">
    <location>
        <begin position="149"/>
        <end position="161"/>
    </location>
</feature>
<dbReference type="OrthoDB" id="25391at2759"/>
<dbReference type="PANTHER" id="PTHR23326">
    <property type="entry name" value="CCR4 NOT-RELATED"/>
    <property type="match status" value="1"/>
</dbReference>
<comment type="similarity">
    <text evidence="1">Belongs to the CNOT2/3/5 family.</text>
</comment>
<evidence type="ECO:0000256" key="4">
    <source>
        <dbReference type="SAM" id="MobiDB-lite"/>
    </source>
</evidence>
<keyword evidence="2" id="KW-0805">Transcription regulation</keyword>
<reference evidence="6" key="1">
    <citation type="submission" date="2022-06" db="EMBL/GenBank/DDBJ databases">
        <title>Genome Sequence of Candolleomyces eurysporus.</title>
        <authorList>
            <person name="Buettner E."/>
        </authorList>
    </citation>
    <scope>NUCLEOTIDE SEQUENCE</scope>
    <source>
        <strain evidence="6">VTCC 930004</strain>
    </source>
</reference>
<sequence>MGLDMSYPGNLYSTFITPWADQSAALQVEPDFHLPACYLSVQPPPPSPAKAALFSDETLFFMFYSSPRDAIQEVAAQELWNRNWRWHKDLRLWITKESGTAPSQKVQGGEQGLYTFWDPETWQKERKDMTVVYADLEEKSTPANTGLMPTPIGQTPGPTQQHAQPAPLGAQLPNQVATAQRGSFQMGVAA</sequence>
<accession>A0A9W8J452</accession>
<feature type="non-terminal residue" evidence="6">
    <location>
        <position position="190"/>
    </location>
</feature>
<dbReference type="GO" id="GO:0030015">
    <property type="term" value="C:CCR4-NOT core complex"/>
    <property type="evidence" value="ECO:0007669"/>
    <property type="project" value="InterPro"/>
</dbReference>
<dbReference type="Proteomes" id="UP001140091">
    <property type="component" value="Unassembled WGS sequence"/>
</dbReference>
<dbReference type="InterPro" id="IPR007282">
    <property type="entry name" value="NOT2/3/5_C"/>
</dbReference>
<dbReference type="Gene3D" id="2.30.30.1020">
    <property type="entry name" value="CCR4-NOT complex subunit 2/3/5, C-terminal domain"/>
    <property type="match status" value="1"/>
</dbReference>
<keyword evidence="3" id="KW-0804">Transcription</keyword>
<evidence type="ECO:0000256" key="2">
    <source>
        <dbReference type="ARBA" id="ARBA00023015"/>
    </source>
</evidence>
<evidence type="ECO:0000256" key="3">
    <source>
        <dbReference type="ARBA" id="ARBA00023163"/>
    </source>
</evidence>